<dbReference type="Proteomes" id="UP001216638">
    <property type="component" value="Chromosome 6"/>
</dbReference>
<evidence type="ECO:0000256" key="2">
    <source>
        <dbReference type="ARBA" id="ARBA00023157"/>
    </source>
</evidence>
<evidence type="ECO:0000313" key="4">
    <source>
        <dbReference type="Proteomes" id="UP001216638"/>
    </source>
</evidence>
<proteinExistence type="inferred from homology"/>
<dbReference type="PANTHER" id="PTHR28627:SF1">
    <property type="entry name" value="CYTOCHROME C OXIDASE ASSEMBLY FACTOR 5"/>
    <property type="match status" value="1"/>
</dbReference>
<evidence type="ECO:0000256" key="1">
    <source>
        <dbReference type="ARBA" id="ARBA00007785"/>
    </source>
</evidence>
<keyword evidence="4" id="KW-1185">Reference proteome</keyword>
<evidence type="ECO:0008006" key="5">
    <source>
        <dbReference type="Google" id="ProtNLM"/>
    </source>
</evidence>
<dbReference type="AlphaFoldDB" id="A0AAF0DXA3"/>
<evidence type="ECO:0000313" key="3">
    <source>
        <dbReference type="EMBL" id="WFC97102.1"/>
    </source>
</evidence>
<protein>
    <recommendedName>
        <fullName evidence="5">Cytochrome c oxidase assembly factor 5</fullName>
    </recommendedName>
</protein>
<dbReference type="Pfam" id="PF10203">
    <property type="entry name" value="Pet191_N"/>
    <property type="match status" value="1"/>
</dbReference>
<dbReference type="GO" id="GO:0033617">
    <property type="term" value="P:mitochondrial respiratory chain complex IV assembly"/>
    <property type="evidence" value="ECO:0007669"/>
    <property type="project" value="TreeGrafter"/>
</dbReference>
<dbReference type="InterPro" id="IPR018793">
    <property type="entry name" value="Cyt_c_oxidase_assmbl_Pet191"/>
</dbReference>
<accession>A0AAF0DXA3</accession>
<organism evidence="3 4">
    <name type="scientific">Malassezia brasiliensis</name>
    <dbReference type="NCBI Taxonomy" id="1821822"/>
    <lineage>
        <taxon>Eukaryota</taxon>
        <taxon>Fungi</taxon>
        <taxon>Dikarya</taxon>
        <taxon>Basidiomycota</taxon>
        <taxon>Ustilaginomycotina</taxon>
        <taxon>Malasseziomycetes</taxon>
        <taxon>Malasseziales</taxon>
        <taxon>Malasseziaceae</taxon>
        <taxon>Malassezia</taxon>
    </lineage>
</organism>
<dbReference type="PANTHER" id="PTHR28627">
    <property type="entry name" value="CYTOCHROME C OXIDASE ASSEMBLY FACTOR 5"/>
    <property type="match status" value="1"/>
</dbReference>
<comment type="similarity">
    <text evidence="1">Belongs to the PET191 family.</text>
</comment>
<name>A0AAF0DXA3_9BASI</name>
<gene>
    <name evidence="3" type="ORF">MBRA1_003768</name>
</gene>
<dbReference type="EMBL" id="CP119956">
    <property type="protein sequence ID" value="WFC97102.1"/>
    <property type="molecule type" value="Genomic_DNA"/>
</dbReference>
<dbReference type="GO" id="GO:0005739">
    <property type="term" value="C:mitochondrion"/>
    <property type="evidence" value="ECO:0007669"/>
    <property type="project" value="TreeGrafter"/>
</dbReference>
<sequence>MRGVCDQLREDLAKCLQASDCVQVHGHTGKECLKDHRAELPIECQQAYKGFVQCKRSLWDMRKRCVAALSHSFRGIPGAEYSETSTMFAALDKRL</sequence>
<reference evidence="3" key="1">
    <citation type="submission" date="2023-03" db="EMBL/GenBank/DDBJ databases">
        <title>Mating type loci evolution in Malassezia.</title>
        <authorList>
            <person name="Coelho M.A."/>
        </authorList>
    </citation>
    <scope>NUCLEOTIDE SEQUENCE</scope>
    <source>
        <strain evidence="3">CBS 14135</strain>
    </source>
</reference>
<keyword evidence="2" id="KW-1015">Disulfide bond</keyword>